<dbReference type="Proteomes" id="UP000037425">
    <property type="component" value="Unassembled WGS sequence"/>
</dbReference>
<organism evidence="2 3">
    <name type="scientific">Ensifer adhaerens</name>
    <name type="common">Sinorhizobium morelense</name>
    <dbReference type="NCBI Taxonomy" id="106592"/>
    <lineage>
        <taxon>Bacteria</taxon>
        <taxon>Pseudomonadati</taxon>
        <taxon>Pseudomonadota</taxon>
        <taxon>Alphaproteobacteria</taxon>
        <taxon>Hyphomicrobiales</taxon>
        <taxon>Rhizobiaceae</taxon>
        <taxon>Sinorhizobium/Ensifer group</taxon>
        <taxon>Ensifer</taxon>
    </lineage>
</organism>
<accession>A0A0L8BCT5</accession>
<protein>
    <recommendedName>
        <fullName evidence="1">N-acetyltransferase domain-containing protein</fullName>
    </recommendedName>
</protein>
<proteinExistence type="predicted"/>
<dbReference type="AlphaFoldDB" id="A0A0L8BCT5"/>
<comment type="caution">
    <text evidence="2">The sequence shown here is derived from an EMBL/GenBank/DDBJ whole genome shotgun (WGS) entry which is preliminary data.</text>
</comment>
<dbReference type="InterPro" id="IPR051531">
    <property type="entry name" value="N-acetyltransferase"/>
</dbReference>
<dbReference type="InterPro" id="IPR000182">
    <property type="entry name" value="GNAT_dom"/>
</dbReference>
<dbReference type="SUPFAM" id="SSF55729">
    <property type="entry name" value="Acyl-CoA N-acyltransferases (Nat)"/>
    <property type="match status" value="1"/>
</dbReference>
<dbReference type="Pfam" id="PF13302">
    <property type="entry name" value="Acetyltransf_3"/>
    <property type="match status" value="1"/>
</dbReference>
<feature type="domain" description="N-acetyltransferase" evidence="1">
    <location>
        <begin position="7"/>
        <end position="169"/>
    </location>
</feature>
<name>A0A0L8BCT5_ENSAD</name>
<dbReference type="EMBL" id="LGAP01000052">
    <property type="protein sequence ID" value="KOF12526.1"/>
    <property type="molecule type" value="Genomic_DNA"/>
</dbReference>
<dbReference type="PROSITE" id="PS51186">
    <property type="entry name" value="GNAT"/>
    <property type="match status" value="1"/>
</dbReference>
<sequence length="169" mass="19390">MISTDRLILRRPRLEDFEPYQQMWSDPEILRHIAPAPFSGEQMWTRFLRQEGGWQFFGFGYFVVEERSSGRFVGQVGFQDLRREISPALTGTMETGWTIAPEAQGRGYAGEAAHAAFDWAREHHAGRRVTAIVSPANVASIRIVEKLGMRPFAQTKYHDKPVTLFDYIL</sequence>
<dbReference type="PANTHER" id="PTHR43792:SF1">
    <property type="entry name" value="N-ACETYLTRANSFERASE DOMAIN-CONTAINING PROTEIN"/>
    <property type="match status" value="1"/>
</dbReference>
<gene>
    <name evidence="2" type="ORF">AC244_33985</name>
</gene>
<dbReference type="Gene3D" id="3.40.630.30">
    <property type="match status" value="1"/>
</dbReference>
<evidence type="ECO:0000313" key="2">
    <source>
        <dbReference type="EMBL" id="KOF12526.1"/>
    </source>
</evidence>
<dbReference type="GO" id="GO:0016747">
    <property type="term" value="F:acyltransferase activity, transferring groups other than amino-acyl groups"/>
    <property type="evidence" value="ECO:0007669"/>
    <property type="project" value="InterPro"/>
</dbReference>
<dbReference type="RefSeq" id="WP_053253211.1">
    <property type="nucleotide sequence ID" value="NZ_LGAP01000052.1"/>
</dbReference>
<evidence type="ECO:0000259" key="1">
    <source>
        <dbReference type="PROSITE" id="PS51186"/>
    </source>
</evidence>
<dbReference type="PANTHER" id="PTHR43792">
    <property type="entry name" value="GNAT FAMILY, PUTATIVE (AFU_ORTHOLOGUE AFUA_3G00765)-RELATED-RELATED"/>
    <property type="match status" value="1"/>
</dbReference>
<dbReference type="PATRIC" id="fig|106592.7.peg.6522"/>
<dbReference type="OrthoDB" id="6293260at2"/>
<dbReference type="InterPro" id="IPR016181">
    <property type="entry name" value="Acyl_CoA_acyltransferase"/>
</dbReference>
<evidence type="ECO:0000313" key="3">
    <source>
        <dbReference type="Proteomes" id="UP000037425"/>
    </source>
</evidence>
<reference evidence="3" key="1">
    <citation type="submission" date="2015-07" db="EMBL/GenBank/DDBJ databases">
        <title>Whole genome sequence of an Ensifer adhaerens strain isolated from a cave pool in the Wind Cave National Park.</title>
        <authorList>
            <person name="Eng W.W.H."/>
            <person name="Gan H.M."/>
            <person name="Barton H.A."/>
            <person name="Savka M.A."/>
        </authorList>
    </citation>
    <scope>NUCLEOTIDE SEQUENCE [LARGE SCALE GENOMIC DNA]</scope>
    <source>
        <strain evidence="3">SD006</strain>
    </source>
</reference>